<dbReference type="SUPFAM" id="SSF53098">
    <property type="entry name" value="Ribonuclease H-like"/>
    <property type="match status" value="1"/>
</dbReference>
<gene>
    <name evidence="3" type="ORF">MJ956_18620</name>
</gene>
<keyword evidence="4" id="KW-1185">Reference proteome</keyword>
<dbReference type="PANTHER" id="PTHR35004">
    <property type="entry name" value="TRANSPOSASE RV3428C-RELATED"/>
    <property type="match status" value="1"/>
</dbReference>
<dbReference type="InterPro" id="IPR036397">
    <property type="entry name" value="RNaseH_sf"/>
</dbReference>
<protein>
    <submittedName>
        <fullName evidence="3">IS21 family transposase</fullName>
    </submittedName>
</protein>
<accession>A0A9X2HEV8</accession>
<dbReference type="PROSITE" id="PS50994">
    <property type="entry name" value="INTEGRASE"/>
    <property type="match status" value="1"/>
</dbReference>
<dbReference type="Proteomes" id="UP001155220">
    <property type="component" value="Unassembled WGS sequence"/>
</dbReference>
<comment type="caution">
    <text evidence="3">The sequence shown here is derived from an EMBL/GenBank/DDBJ whole genome shotgun (WGS) entry which is preliminary data.</text>
</comment>
<name>A0A9X2HEV8_9HYPH</name>
<evidence type="ECO:0000313" key="4">
    <source>
        <dbReference type="Proteomes" id="UP001155220"/>
    </source>
</evidence>
<reference evidence="3" key="1">
    <citation type="submission" date="2022-03" db="EMBL/GenBank/DDBJ databases">
        <title>Aurantimonas Liuensis sp. Nov., isolated from the hadal seawater of the Mariana Trench.</title>
        <authorList>
            <person name="Liu R."/>
        </authorList>
    </citation>
    <scope>NUCLEOTIDE SEQUENCE</scope>
    <source>
        <strain evidence="3">LRZ36</strain>
    </source>
</reference>
<dbReference type="GO" id="GO:0015074">
    <property type="term" value="P:DNA integration"/>
    <property type="evidence" value="ECO:0007669"/>
    <property type="project" value="InterPro"/>
</dbReference>
<dbReference type="AlphaFoldDB" id="A0A9X2HEV8"/>
<dbReference type="PANTHER" id="PTHR35004:SF7">
    <property type="entry name" value="INTEGRASE PROTEIN"/>
    <property type="match status" value="1"/>
</dbReference>
<feature type="non-terminal residue" evidence="3">
    <location>
        <position position="1"/>
    </location>
</feature>
<dbReference type="GO" id="GO:0003676">
    <property type="term" value="F:nucleic acid binding"/>
    <property type="evidence" value="ECO:0007669"/>
    <property type="project" value="InterPro"/>
</dbReference>
<organism evidence="3 4">
    <name type="scientific">Aurantimonas marianensis</name>
    <dbReference type="NCBI Taxonomy" id="2920428"/>
    <lineage>
        <taxon>Bacteria</taxon>
        <taxon>Pseudomonadati</taxon>
        <taxon>Pseudomonadota</taxon>
        <taxon>Alphaproteobacteria</taxon>
        <taxon>Hyphomicrobiales</taxon>
        <taxon>Aurantimonadaceae</taxon>
        <taxon>Aurantimonas</taxon>
    </lineage>
</organism>
<proteinExistence type="inferred from homology"/>
<dbReference type="RefSeq" id="WP_423724908.1">
    <property type="nucleotide sequence ID" value="NZ_JALHBS010000134.1"/>
</dbReference>
<dbReference type="Pfam" id="PF22483">
    <property type="entry name" value="Mu-transpos_C_2"/>
    <property type="match status" value="1"/>
</dbReference>
<dbReference type="EMBL" id="JALHBS010000134">
    <property type="protein sequence ID" value="MCP3057137.1"/>
    <property type="molecule type" value="Genomic_DNA"/>
</dbReference>
<dbReference type="InterPro" id="IPR001584">
    <property type="entry name" value="Integrase_cat-core"/>
</dbReference>
<feature type="domain" description="Integrase catalytic" evidence="2">
    <location>
        <begin position="1"/>
        <end position="91"/>
    </location>
</feature>
<dbReference type="InterPro" id="IPR012337">
    <property type="entry name" value="RNaseH-like_sf"/>
</dbReference>
<dbReference type="Gene3D" id="3.30.420.10">
    <property type="entry name" value="Ribonuclease H-like superfamily/Ribonuclease H"/>
    <property type="match status" value="1"/>
</dbReference>
<comment type="similarity">
    <text evidence="1">Belongs to the transposase IS21/IS408/IS1162 family.</text>
</comment>
<evidence type="ECO:0000259" key="2">
    <source>
        <dbReference type="PROSITE" id="PS50994"/>
    </source>
</evidence>
<evidence type="ECO:0000313" key="3">
    <source>
        <dbReference type="EMBL" id="MCP3057137.1"/>
    </source>
</evidence>
<sequence>ASREVVLHPRLHAFAKHWGFRVRACAPYRARTKGKDERGVGYVKKNAIAGRSFAGFTEMEAHLEAWTREIADRRIHGTTGESPADRFTRDERQALRPLTGTPPFTTARDLMRRVGADCAVAVDGNAYSVPWRLIGEQVRVTVGNTIVRVHHGGREVAVHGELKGRHGRVVDDAHLAGLVGTKDRPAPNAVDITAVTVPMIPALLRPLAEYEAAAGGSF</sequence>
<evidence type="ECO:0000256" key="1">
    <source>
        <dbReference type="ARBA" id="ARBA00009277"/>
    </source>
</evidence>
<dbReference type="InterPro" id="IPR054353">
    <property type="entry name" value="IstA-like_C"/>
</dbReference>